<gene>
    <name evidence="3" type="ORF">C3B61_09440</name>
</gene>
<comment type="caution">
    <text evidence="3">The sequence shown here is derived from an EMBL/GenBank/DDBJ whole genome shotgun (WGS) entry which is preliminary data.</text>
</comment>
<feature type="region of interest" description="Disordered" evidence="1">
    <location>
        <begin position="43"/>
        <end position="74"/>
    </location>
</feature>
<name>A0A2S3ZFV1_9MICO</name>
<dbReference type="AlphaFoldDB" id="A0A2S3ZFV1"/>
<evidence type="ECO:0000256" key="2">
    <source>
        <dbReference type="SAM" id="Phobius"/>
    </source>
</evidence>
<keyword evidence="2" id="KW-0472">Membrane</keyword>
<protein>
    <submittedName>
        <fullName evidence="3">Uncharacterized protein</fullName>
    </submittedName>
</protein>
<dbReference type="Proteomes" id="UP000237340">
    <property type="component" value="Unassembled WGS sequence"/>
</dbReference>
<evidence type="ECO:0000313" key="4">
    <source>
        <dbReference type="Proteomes" id="UP000237340"/>
    </source>
</evidence>
<organism evidence="3 4">
    <name type="scientific">Cryobacterium zongtaii</name>
    <dbReference type="NCBI Taxonomy" id="1259217"/>
    <lineage>
        <taxon>Bacteria</taxon>
        <taxon>Bacillati</taxon>
        <taxon>Actinomycetota</taxon>
        <taxon>Actinomycetes</taxon>
        <taxon>Micrococcales</taxon>
        <taxon>Microbacteriaceae</taxon>
        <taxon>Cryobacterium</taxon>
    </lineage>
</organism>
<keyword evidence="4" id="KW-1185">Reference proteome</keyword>
<sequence>MDVPPAPGEFDESTELERLRRRAYGRNADIAGDAAARARLTELEAAVTDPDPDSRAVTESDPAEGPIADSAPIGEAPAAPWWRRRRSWLTILGGTITTLALTAAIVAWMQPSAPDYVRTPNYAFPPDAILGLVSEGTEADEPNDPHGTLNRLGLNADAMRRYETYGYLTVWSGNSRYGSTCLLVAHPVQGLNEGIGAEACSPSGDETIADLAQTTRSLTRFVLKSDHVDVYEYVRPAEPGPPPG</sequence>
<proteinExistence type="predicted"/>
<reference evidence="3 4" key="1">
    <citation type="submission" date="2018-01" db="EMBL/GenBank/DDBJ databases">
        <title>Cryobacterium sp. nov., from glaciers in China.</title>
        <authorList>
            <person name="Liu Q."/>
            <person name="Xin Y.-H."/>
        </authorList>
    </citation>
    <scope>NUCLEOTIDE SEQUENCE [LARGE SCALE GENOMIC DNA]</scope>
    <source>
        <strain evidence="3 4">TMN-42</strain>
    </source>
</reference>
<dbReference type="EMBL" id="PPXD01000011">
    <property type="protein sequence ID" value="POH65978.1"/>
    <property type="molecule type" value="Genomic_DNA"/>
</dbReference>
<feature type="transmembrane region" description="Helical" evidence="2">
    <location>
        <begin position="88"/>
        <end position="109"/>
    </location>
</feature>
<dbReference type="RefSeq" id="WP_103460386.1">
    <property type="nucleotide sequence ID" value="NZ_PPXD01000011.1"/>
</dbReference>
<evidence type="ECO:0000256" key="1">
    <source>
        <dbReference type="SAM" id="MobiDB-lite"/>
    </source>
</evidence>
<accession>A0A2S3ZFV1</accession>
<keyword evidence="2" id="KW-1133">Transmembrane helix</keyword>
<keyword evidence="2" id="KW-0812">Transmembrane</keyword>
<evidence type="ECO:0000313" key="3">
    <source>
        <dbReference type="EMBL" id="POH65978.1"/>
    </source>
</evidence>